<dbReference type="Proteomes" id="UP000003438">
    <property type="component" value="Unassembled WGS sequence"/>
</dbReference>
<evidence type="ECO:0000313" key="2">
    <source>
        <dbReference type="Proteomes" id="UP000003438"/>
    </source>
</evidence>
<dbReference type="STRING" id="411471.SUBVAR_07395"/>
<protein>
    <submittedName>
        <fullName evidence="1">Uncharacterized protein</fullName>
    </submittedName>
</protein>
<reference evidence="1" key="1">
    <citation type="submission" date="2009-12" db="EMBL/GenBank/DDBJ databases">
        <authorList>
            <person name="Weinstock G."/>
            <person name="Sodergren E."/>
            <person name="Clifton S."/>
            <person name="Fulton L."/>
            <person name="Fulton B."/>
            <person name="Courtney L."/>
            <person name="Fronick C."/>
            <person name="Harrison M."/>
            <person name="Strong C."/>
            <person name="Farmer C."/>
            <person name="Delahaunty K."/>
            <person name="Markovic C."/>
            <person name="Hall O."/>
            <person name="Minx P."/>
            <person name="Tomlinson C."/>
            <person name="Mitreva M."/>
            <person name="Nelson J."/>
            <person name="Hou S."/>
            <person name="Wollam A."/>
            <person name="Pepin K.H."/>
            <person name="Johnson M."/>
            <person name="Bhonagiri V."/>
            <person name="Nash W.E."/>
            <person name="Warren W."/>
            <person name="Chinwalla A."/>
            <person name="Mardis E.R."/>
            <person name="Wilson R.K."/>
        </authorList>
    </citation>
    <scope>NUCLEOTIDE SEQUENCE [LARGE SCALE GENOMIC DNA]</scope>
    <source>
        <strain evidence="1">DSM 15176</strain>
    </source>
</reference>
<name>D1PSL2_9FIRM</name>
<organism evidence="1 2">
    <name type="scientific">Subdoligranulum variabile DSM 15176</name>
    <dbReference type="NCBI Taxonomy" id="411471"/>
    <lineage>
        <taxon>Bacteria</taxon>
        <taxon>Bacillati</taxon>
        <taxon>Bacillota</taxon>
        <taxon>Clostridia</taxon>
        <taxon>Eubacteriales</taxon>
        <taxon>Oscillospiraceae</taxon>
        <taxon>Subdoligranulum</taxon>
    </lineage>
</organism>
<proteinExistence type="predicted"/>
<dbReference type="AlphaFoldDB" id="D1PSL2"/>
<accession>D1PSL2</accession>
<gene>
    <name evidence="1" type="ORF">SUBVAR_07395</name>
</gene>
<sequence length="53" mass="6334">MNGTHYKEKQVWLEEYLCEGCAEWKPCVMQLYPKPIICRIVDFARNNTKRDGK</sequence>
<dbReference type="HOGENOM" id="CLU_3066929_0_0_9"/>
<evidence type="ECO:0000313" key="1">
    <source>
        <dbReference type="EMBL" id="EFB74298.1"/>
    </source>
</evidence>
<keyword evidence="2" id="KW-1185">Reference proteome</keyword>
<dbReference type="EMBL" id="ACBY02000078">
    <property type="protein sequence ID" value="EFB74298.1"/>
    <property type="molecule type" value="Genomic_DNA"/>
</dbReference>
<comment type="caution">
    <text evidence="1">The sequence shown here is derived from an EMBL/GenBank/DDBJ whole genome shotgun (WGS) entry which is preliminary data.</text>
</comment>